<dbReference type="Proteomes" id="UP000016933">
    <property type="component" value="Unassembled WGS sequence"/>
</dbReference>
<protein>
    <recommendedName>
        <fullName evidence="4">Mitochondrial export protein Som1</fullName>
    </recommendedName>
</protein>
<evidence type="ECO:0000313" key="3">
    <source>
        <dbReference type="Proteomes" id="UP000016933"/>
    </source>
</evidence>
<dbReference type="eggNOG" id="ENOG502SG5C">
    <property type="taxonomic scope" value="Eukaryota"/>
</dbReference>
<dbReference type="EMBL" id="KB446537">
    <property type="protein sequence ID" value="EME46599.1"/>
    <property type="molecule type" value="Genomic_DNA"/>
</dbReference>
<evidence type="ECO:0000256" key="1">
    <source>
        <dbReference type="SAM" id="MobiDB-lite"/>
    </source>
</evidence>
<gene>
    <name evidence="2" type="ORF">DOTSEDRAFT_61213</name>
</gene>
<evidence type="ECO:0008006" key="4">
    <source>
        <dbReference type="Google" id="ProtNLM"/>
    </source>
</evidence>
<sequence length="92" mass="10149">MPPLVEDFPASGLSERVNDLPSGKKRKPAVADLKNCDLKEMIQYNCDLDGPPEDPNSKVICEPVLRLFRQCANGMTVETTAWEGSILSLSTR</sequence>
<evidence type="ECO:0000313" key="2">
    <source>
        <dbReference type="EMBL" id="EME46599.1"/>
    </source>
</evidence>
<name>N1PW24_DOTSN</name>
<feature type="region of interest" description="Disordered" evidence="1">
    <location>
        <begin position="1"/>
        <end position="27"/>
    </location>
</feature>
<dbReference type="GO" id="GO:0042720">
    <property type="term" value="C:mitochondrial inner membrane peptidase complex"/>
    <property type="evidence" value="ECO:0007669"/>
    <property type="project" value="InterPro"/>
</dbReference>
<keyword evidence="3" id="KW-1185">Reference proteome</keyword>
<dbReference type="Pfam" id="PF11093">
    <property type="entry name" value="Mitochondr_Som1"/>
    <property type="match status" value="1"/>
</dbReference>
<reference evidence="2 3" key="2">
    <citation type="journal article" date="2012" name="PLoS Pathog.">
        <title>Diverse lifestyles and strategies of plant pathogenesis encoded in the genomes of eighteen Dothideomycetes fungi.</title>
        <authorList>
            <person name="Ohm R.A."/>
            <person name="Feau N."/>
            <person name="Henrissat B."/>
            <person name="Schoch C.L."/>
            <person name="Horwitz B.A."/>
            <person name="Barry K.W."/>
            <person name="Condon B.J."/>
            <person name="Copeland A.C."/>
            <person name="Dhillon B."/>
            <person name="Glaser F."/>
            <person name="Hesse C.N."/>
            <person name="Kosti I."/>
            <person name="LaButti K."/>
            <person name="Lindquist E.A."/>
            <person name="Lucas S."/>
            <person name="Salamov A.A."/>
            <person name="Bradshaw R.E."/>
            <person name="Ciuffetti L."/>
            <person name="Hamelin R.C."/>
            <person name="Kema G.H.J."/>
            <person name="Lawrence C."/>
            <person name="Scott J.A."/>
            <person name="Spatafora J.W."/>
            <person name="Turgeon B.G."/>
            <person name="de Wit P.J.G.M."/>
            <person name="Zhong S."/>
            <person name="Goodwin S.B."/>
            <person name="Grigoriev I.V."/>
        </authorList>
    </citation>
    <scope>NUCLEOTIDE SEQUENCE [LARGE SCALE GENOMIC DNA]</scope>
    <source>
        <strain evidence="3">NZE10 / CBS 128990</strain>
    </source>
</reference>
<dbReference type="InterPro" id="IPR024645">
    <property type="entry name" value="Mitochondr_Som1"/>
</dbReference>
<reference evidence="3" key="1">
    <citation type="journal article" date="2012" name="PLoS Genet.">
        <title>The genomes of the fungal plant pathogens Cladosporium fulvum and Dothistroma septosporum reveal adaptation to different hosts and lifestyles but also signatures of common ancestry.</title>
        <authorList>
            <person name="de Wit P.J.G.M."/>
            <person name="van der Burgt A."/>
            <person name="Oekmen B."/>
            <person name="Stergiopoulos I."/>
            <person name="Abd-Elsalam K.A."/>
            <person name="Aerts A.L."/>
            <person name="Bahkali A.H."/>
            <person name="Beenen H.G."/>
            <person name="Chettri P."/>
            <person name="Cox M.P."/>
            <person name="Datema E."/>
            <person name="de Vries R.P."/>
            <person name="Dhillon B."/>
            <person name="Ganley A.R."/>
            <person name="Griffiths S.A."/>
            <person name="Guo Y."/>
            <person name="Hamelin R.C."/>
            <person name="Henrissat B."/>
            <person name="Kabir M.S."/>
            <person name="Jashni M.K."/>
            <person name="Kema G."/>
            <person name="Klaubauf S."/>
            <person name="Lapidus A."/>
            <person name="Levasseur A."/>
            <person name="Lindquist E."/>
            <person name="Mehrabi R."/>
            <person name="Ohm R.A."/>
            <person name="Owen T.J."/>
            <person name="Salamov A."/>
            <person name="Schwelm A."/>
            <person name="Schijlen E."/>
            <person name="Sun H."/>
            <person name="van den Burg H.A."/>
            <person name="van Ham R.C.H.J."/>
            <person name="Zhang S."/>
            <person name="Goodwin S.B."/>
            <person name="Grigoriev I.V."/>
            <person name="Collemare J."/>
            <person name="Bradshaw R.E."/>
        </authorList>
    </citation>
    <scope>NUCLEOTIDE SEQUENCE [LARGE SCALE GENOMIC DNA]</scope>
    <source>
        <strain evidence="3">NZE10 / CBS 128990</strain>
    </source>
</reference>
<organism evidence="2 3">
    <name type="scientific">Dothistroma septosporum (strain NZE10 / CBS 128990)</name>
    <name type="common">Red band needle blight fungus</name>
    <name type="synonym">Mycosphaerella pini</name>
    <dbReference type="NCBI Taxonomy" id="675120"/>
    <lineage>
        <taxon>Eukaryota</taxon>
        <taxon>Fungi</taxon>
        <taxon>Dikarya</taxon>
        <taxon>Ascomycota</taxon>
        <taxon>Pezizomycotina</taxon>
        <taxon>Dothideomycetes</taxon>
        <taxon>Dothideomycetidae</taxon>
        <taxon>Mycosphaerellales</taxon>
        <taxon>Mycosphaerellaceae</taxon>
        <taxon>Dothistroma</taxon>
    </lineage>
</organism>
<dbReference type="AlphaFoldDB" id="N1PW24"/>
<accession>N1PW24</accession>
<dbReference type="OMA" id="TTSWEPI"/>
<proteinExistence type="predicted"/>
<dbReference type="OrthoDB" id="3983163at2759"/>
<dbReference type="HOGENOM" id="CLU_142986_2_0_1"/>